<feature type="compositionally biased region" description="Basic and acidic residues" evidence="3">
    <location>
        <begin position="412"/>
        <end position="421"/>
    </location>
</feature>
<dbReference type="PANTHER" id="PTHR15382:SF8">
    <property type="entry name" value="CANOPY B"/>
    <property type="match status" value="1"/>
</dbReference>
<feature type="region of interest" description="Disordered" evidence="3">
    <location>
        <begin position="376"/>
        <end position="421"/>
    </location>
</feature>
<evidence type="ECO:0000256" key="1">
    <source>
        <dbReference type="ARBA" id="ARBA00007285"/>
    </source>
</evidence>
<reference evidence="5" key="1">
    <citation type="submission" date="2022-11" db="EMBL/GenBank/DDBJ databases">
        <title>Centuries of genome instability and evolution in soft-shell clam transmissible cancer (bioRxiv).</title>
        <authorList>
            <person name="Hart S.F.M."/>
            <person name="Yonemitsu M.A."/>
            <person name="Giersch R.M."/>
            <person name="Beal B.F."/>
            <person name="Arriagada G."/>
            <person name="Davis B.W."/>
            <person name="Ostrander E.A."/>
            <person name="Goff S.P."/>
            <person name="Metzger M.J."/>
        </authorList>
    </citation>
    <scope>NUCLEOTIDE SEQUENCE</scope>
    <source>
        <strain evidence="5">MELC-2E11</strain>
        <tissue evidence="5">Siphon/mantle</tissue>
    </source>
</reference>
<organism evidence="5 6">
    <name type="scientific">Mya arenaria</name>
    <name type="common">Soft-shell clam</name>
    <dbReference type="NCBI Taxonomy" id="6604"/>
    <lineage>
        <taxon>Eukaryota</taxon>
        <taxon>Metazoa</taxon>
        <taxon>Spiralia</taxon>
        <taxon>Lophotrochozoa</taxon>
        <taxon>Mollusca</taxon>
        <taxon>Bivalvia</taxon>
        <taxon>Autobranchia</taxon>
        <taxon>Heteroconchia</taxon>
        <taxon>Euheterodonta</taxon>
        <taxon>Imparidentia</taxon>
        <taxon>Neoheterodontei</taxon>
        <taxon>Myida</taxon>
        <taxon>Myoidea</taxon>
        <taxon>Myidae</taxon>
        <taxon>Mya</taxon>
    </lineage>
</organism>
<feature type="domain" description="DUF3456" evidence="4">
    <location>
        <begin position="219"/>
        <end position="378"/>
    </location>
</feature>
<accession>A0ABY7DDA6</accession>
<keyword evidence="2" id="KW-0732">Signal</keyword>
<dbReference type="EMBL" id="CP111013">
    <property type="protein sequence ID" value="WAQ95624.1"/>
    <property type="molecule type" value="Genomic_DNA"/>
</dbReference>
<evidence type="ECO:0000256" key="3">
    <source>
        <dbReference type="SAM" id="MobiDB-lite"/>
    </source>
</evidence>
<dbReference type="Pfam" id="PF11938">
    <property type="entry name" value="DUF3456"/>
    <property type="match status" value="1"/>
</dbReference>
<keyword evidence="6" id="KW-1185">Reference proteome</keyword>
<name>A0ABY7DDA6_MYAAR</name>
<feature type="compositionally biased region" description="Basic residues" evidence="3">
    <location>
        <begin position="401"/>
        <end position="411"/>
    </location>
</feature>
<evidence type="ECO:0000313" key="6">
    <source>
        <dbReference type="Proteomes" id="UP001164746"/>
    </source>
</evidence>
<comment type="similarity">
    <text evidence="1">Belongs to the canopy family.</text>
</comment>
<feature type="compositionally biased region" description="Basic and acidic residues" evidence="3">
    <location>
        <begin position="376"/>
        <end position="400"/>
    </location>
</feature>
<dbReference type="Proteomes" id="UP001164746">
    <property type="component" value="Chromosome 2"/>
</dbReference>
<dbReference type="PANTHER" id="PTHR15382">
    <property type="entry name" value="CTG4A-RELATED"/>
    <property type="match status" value="1"/>
</dbReference>
<dbReference type="InterPro" id="IPR021852">
    <property type="entry name" value="DUF3456"/>
</dbReference>
<protein>
    <submittedName>
        <fullName evidence="5">CNPY4-like protein</fullName>
    </submittedName>
</protein>
<sequence length="421" mass="47868">MKSMNKLTTATMLFSVIQRHKGECLPGDGRADGLLDVLAHPPVILLLKVTDGDQSSTATHRKLQKMEISRAKLSTANLFSATFKFICHIVAEGYQPSTATHRKLVPCNIYIYLSCNNRWRSAEHKSPPQACSLDNDIGLWGPVNSSDPLPMLLQFAGNCPEFPTLVVDVHIIIIMRDGQLLTVLAKRVTADRFHTEAVFLSHVFSAKEEDQGPVIPPSKCEVCKFLATELKERLDETGKSKEVLELGHGLDTKRKKIKYNTAELRLIEALQDPHICEKILDYNIHKERDGSNRFAKGQSETFETLHNLVDKGVKVDLGIPYELWDTPSAEVTQLQRECFNVVERYEEAIEDWYYKYQDQDIMDYLCRKHVLKPDDQDCLDETWKPKGDRGDKSADKPNKEKSKKKKDKKKLKGDSGNRDEL</sequence>
<evidence type="ECO:0000256" key="2">
    <source>
        <dbReference type="ARBA" id="ARBA00022729"/>
    </source>
</evidence>
<gene>
    <name evidence="5" type="ORF">MAR_028314</name>
</gene>
<evidence type="ECO:0000259" key="4">
    <source>
        <dbReference type="Pfam" id="PF11938"/>
    </source>
</evidence>
<proteinExistence type="inferred from homology"/>
<evidence type="ECO:0000313" key="5">
    <source>
        <dbReference type="EMBL" id="WAQ95624.1"/>
    </source>
</evidence>